<comment type="caution">
    <text evidence="3">The sequence shown here is derived from an EMBL/GenBank/DDBJ whole genome shotgun (WGS) entry which is preliminary data.</text>
</comment>
<dbReference type="GO" id="GO:0005814">
    <property type="term" value="C:centriole"/>
    <property type="evidence" value="ECO:0007669"/>
    <property type="project" value="TreeGrafter"/>
</dbReference>
<dbReference type="SUPFAM" id="SSF50978">
    <property type="entry name" value="WD40 repeat-like"/>
    <property type="match status" value="1"/>
</dbReference>
<sequence length="144" mass="15824">MVGDREGRAMVGDREGWAMVGDREVFGYGLSPLSCFLLKALEPDPILKLRRIVGFGGCTTSDLLWTSSGTMIVYPCHAVIVAMEASNGHQRFFVGHTDKTGCQSVVRVWKVQSTECLAMFKTHVHSLFSLSFSHSGTVLCEMCC</sequence>
<dbReference type="Gene3D" id="2.130.10.10">
    <property type="entry name" value="YVTN repeat-like/Quinoprotein amine dehydrogenase"/>
    <property type="match status" value="1"/>
</dbReference>
<keyword evidence="2" id="KW-0677">Repeat</keyword>
<keyword evidence="1" id="KW-0853">WD repeat</keyword>
<dbReference type="EMBL" id="JAODUO010000453">
    <property type="protein sequence ID" value="KAK2180207.1"/>
    <property type="molecule type" value="Genomic_DNA"/>
</dbReference>
<dbReference type="InterPro" id="IPR036322">
    <property type="entry name" value="WD40_repeat_dom_sf"/>
</dbReference>
<dbReference type="PANTHER" id="PTHR13720:SF24">
    <property type="entry name" value="WD REPEAT-CONTAINING PROTEIN 90"/>
    <property type="match status" value="1"/>
</dbReference>
<protein>
    <submittedName>
        <fullName evidence="3">Uncharacterized protein</fullName>
    </submittedName>
</protein>
<reference evidence="3" key="1">
    <citation type="journal article" date="2023" name="Mol. Biol. Evol.">
        <title>Third-Generation Sequencing Reveals the Adaptive Role of the Epigenome in Three Deep-Sea Polychaetes.</title>
        <authorList>
            <person name="Perez M."/>
            <person name="Aroh O."/>
            <person name="Sun Y."/>
            <person name="Lan Y."/>
            <person name="Juniper S.K."/>
            <person name="Young C.R."/>
            <person name="Angers B."/>
            <person name="Qian P.Y."/>
        </authorList>
    </citation>
    <scope>NUCLEOTIDE SEQUENCE</scope>
    <source>
        <strain evidence="3">R07B-5</strain>
    </source>
</reference>
<keyword evidence="4" id="KW-1185">Reference proteome</keyword>
<dbReference type="Proteomes" id="UP001209878">
    <property type="component" value="Unassembled WGS sequence"/>
</dbReference>
<dbReference type="InterPro" id="IPR015943">
    <property type="entry name" value="WD40/YVTN_repeat-like_dom_sf"/>
</dbReference>
<dbReference type="PANTHER" id="PTHR13720">
    <property type="entry name" value="WD-40 REPEAT PROTEIN"/>
    <property type="match status" value="1"/>
</dbReference>
<dbReference type="InterPro" id="IPR050630">
    <property type="entry name" value="WD_repeat_EMAP"/>
</dbReference>
<name>A0AAD9KZ20_RIDPI</name>
<evidence type="ECO:0000256" key="2">
    <source>
        <dbReference type="ARBA" id="ARBA00022737"/>
    </source>
</evidence>
<dbReference type="AlphaFoldDB" id="A0AAD9KZ20"/>
<organism evidence="3 4">
    <name type="scientific">Ridgeia piscesae</name>
    <name type="common">Tubeworm</name>
    <dbReference type="NCBI Taxonomy" id="27915"/>
    <lineage>
        <taxon>Eukaryota</taxon>
        <taxon>Metazoa</taxon>
        <taxon>Spiralia</taxon>
        <taxon>Lophotrochozoa</taxon>
        <taxon>Annelida</taxon>
        <taxon>Polychaeta</taxon>
        <taxon>Sedentaria</taxon>
        <taxon>Canalipalpata</taxon>
        <taxon>Sabellida</taxon>
        <taxon>Siboglinidae</taxon>
        <taxon>Ridgeia</taxon>
    </lineage>
</organism>
<evidence type="ECO:0000256" key="1">
    <source>
        <dbReference type="ARBA" id="ARBA00022574"/>
    </source>
</evidence>
<evidence type="ECO:0000313" key="4">
    <source>
        <dbReference type="Proteomes" id="UP001209878"/>
    </source>
</evidence>
<proteinExistence type="predicted"/>
<gene>
    <name evidence="3" type="ORF">NP493_453g01011</name>
</gene>
<evidence type="ECO:0000313" key="3">
    <source>
        <dbReference type="EMBL" id="KAK2180207.1"/>
    </source>
</evidence>
<accession>A0AAD9KZ20</accession>